<dbReference type="GO" id="GO:0016787">
    <property type="term" value="F:hydrolase activity"/>
    <property type="evidence" value="ECO:0007669"/>
    <property type="project" value="InterPro"/>
</dbReference>
<reference evidence="2" key="1">
    <citation type="submission" date="2018-05" db="EMBL/GenBank/DDBJ databases">
        <authorList>
            <person name="Lanie J.A."/>
            <person name="Ng W.-L."/>
            <person name="Kazmierczak K.M."/>
            <person name="Andrzejewski T.M."/>
            <person name="Davidsen T.M."/>
            <person name="Wayne K.J."/>
            <person name="Tettelin H."/>
            <person name="Glass J.I."/>
            <person name="Rusch D."/>
            <person name="Podicherti R."/>
            <person name="Tsui H.-C.T."/>
            <person name="Winkler M.E."/>
        </authorList>
    </citation>
    <scope>NUCLEOTIDE SEQUENCE</scope>
</reference>
<organism evidence="2">
    <name type="scientific">marine metagenome</name>
    <dbReference type="NCBI Taxonomy" id="408172"/>
    <lineage>
        <taxon>unclassified sequences</taxon>
        <taxon>metagenomes</taxon>
        <taxon>ecological metagenomes</taxon>
    </lineage>
</organism>
<evidence type="ECO:0000313" key="2">
    <source>
        <dbReference type="EMBL" id="SVC59788.1"/>
    </source>
</evidence>
<dbReference type="InterPro" id="IPR004843">
    <property type="entry name" value="Calcineurin-like_PHP"/>
</dbReference>
<dbReference type="EMBL" id="UINC01100048">
    <property type="protein sequence ID" value="SVC59788.1"/>
    <property type="molecule type" value="Genomic_DNA"/>
</dbReference>
<dbReference type="SUPFAM" id="SSF56300">
    <property type="entry name" value="Metallo-dependent phosphatases"/>
    <property type="match status" value="1"/>
</dbReference>
<proteinExistence type="predicted"/>
<dbReference type="InterPro" id="IPR029052">
    <property type="entry name" value="Metallo-depent_PP-like"/>
</dbReference>
<evidence type="ECO:0000259" key="1">
    <source>
        <dbReference type="Pfam" id="PF00149"/>
    </source>
</evidence>
<dbReference type="PANTHER" id="PTHR43143">
    <property type="entry name" value="METALLOPHOSPHOESTERASE, CALCINEURIN SUPERFAMILY"/>
    <property type="match status" value="1"/>
</dbReference>
<feature type="domain" description="Calcineurin-like phosphoesterase" evidence="1">
    <location>
        <begin position="9"/>
        <end position="191"/>
    </location>
</feature>
<dbReference type="AlphaFoldDB" id="A0A382NGY8"/>
<gene>
    <name evidence="2" type="ORF">METZ01_LOCUS312642</name>
</gene>
<dbReference type="Gene3D" id="3.60.21.10">
    <property type="match status" value="1"/>
</dbReference>
<dbReference type="InterPro" id="IPR051918">
    <property type="entry name" value="STPP_CPPED1"/>
</dbReference>
<sequence length="304" mass="34259">MPDQPLPLTFAICADIHHDIMHDAPERLSRFVQAAAEAEVDMAVQLGDFCQPKEANRPFLEIWERLAIQRYNVLGNHDMDGGATREQTVAYMSMPARYYTFDLRGWHCVVLDGNDPDDPPKPGYPCGMAADQIEWLRTDLRRTNLPVLLFIHQALDRGDFGGADDVFALLNEINRAAGWQQIVAVFSGHHHLDYANLIDGIWHIQINSMSNYWMGDDFKHVRYDDEIDAAYPYIKYTAPYRGPLFAMVRLQPDRSIHVDGFDSQWVGPSPAELGYVSAHGARLPESGASVRPGISTRVLIPEAP</sequence>
<name>A0A382NGY8_9ZZZZ</name>
<accession>A0A382NGY8</accession>
<dbReference type="Pfam" id="PF00149">
    <property type="entry name" value="Metallophos"/>
    <property type="match status" value="1"/>
</dbReference>
<protein>
    <recommendedName>
        <fullName evidence="1">Calcineurin-like phosphoesterase domain-containing protein</fullName>
    </recommendedName>
</protein>
<dbReference type="PANTHER" id="PTHR43143:SF1">
    <property type="entry name" value="SERINE_THREONINE-PROTEIN PHOSPHATASE CPPED1"/>
    <property type="match status" value="1"/>
</dbReference>